<dbReference type="KEGG" id="sbro:GQF42_26045"/>
<reference evidence="2 3" key="1">
    <citation type="submission" date="2019-12" db="EMBL/GenBank/DDBJ databases">
        <title>Streptomyces sp. strain T44 isolated from rhizosphere soil of Broussonetia papyrifera.</title>
        <authorList>
            <person name="Mo P."/>
        </authorList>
    </citation>
    <scope>NUCLEOTIDE SEQUENCE [LARGE SCALE GENOMIC DNA]</scope>
    <source>
        <strain evidence="2 3">T44</strain>
    </source>
</reference>
<sequence length="107" mass="11734">MATRRLQAVPDQAVEGGGRRRWRRKRAQERPAHPGKWNATEGKLNIRTADSEFFNSACGVHDGHCHPDFPDGTPTGTPATGPAVDPYDRSKSLTDEHQRGCGAVTRT</sequence>
<evidence type="ECO:0000313" key="3">
    <source>
        <dbReference type="Proteomes" id="UP000436138"/>
    </source>
</evidence>
<organism evidence="2 3">
    <name type="scientific">Streptomyces broussonetiae</name>
    <dbReference type="NCBI Taxonomy" id="2686304"/>
    <lineage>
        <taxon>Bacteria</taxon>
        <taxon>Bacillati</taxon>
        <taxon>Actinomycetota</taxon>
        <taxon>Actinomycetes</taxon>
        <taxon>Kitasatosporales</taxon>
        <taxon>Streptomycetaceae</taxon>
        <taxon>Streptomyces</taxon>
    </lineage>
</organism>
<dbReference type="AlphaFoldDB" id="A0A6I6MZJ6"/>
<protein>
    <submittedName>
        <fullName evidence="2">Uncharacterized protein</fullName>
    </submittedName>
</protein>
<gene>
    <name evidence="2" type="ORF">GQF42_26045</name>
</gene>
<dbReference type="EMBL" id="CP047020">
    <property type="protein sequence ID" value="QHA06278.1"/>
    <property type="molecule type" value="Genomic_DNA"/>
</dbReference>
<dbReference type="Proteomes" id="UP000436138">
    <property type="component" value="Chromosome"/>
</dbReference>
<name>A0A6I6MZJ6_9ACTN</name>
<feature type="compositionally biased region" description="Low complexity" evidence="1">
    <location>
        <begin position="70"/>
        <end position="85"/>
    </location>
</feature>
<feature type="region of interest" description="Disordered" evidence="1">
    <location>
        <begin position="1"/>
        <end position="39"/>
    </location>
</feature>
<dbReference type="RefSeq" id="WP_158923760.1">
    <property type="nucleotide sequence ID" value="NZ_CP047020.1"/>
</dbReference>
<evidence type="ECO:0000313" key="2">
    <source>
        <dbReference type="EMBL" id="QHA06278.1"/>
    </source>
</evidence>
<keyword evidence="3" id="KW-1185">Reference proteome</keyword>
<evidence type="ECO:0000256" key="1">
    <source>
        <dbReference type="SAM" id="MobiDB-lite"/>
    </source>
</evidence>
<feature type="compositionally biased region" description="Basic and acidic residues" evidence="1">
    <location>
        <begin position="86"/>
        <end position="99"/>
    </location>
</feature>
<proteinExistence type="predicted"/>
<accession>A0A6I6MZJ6</accession>
<feature type="region of interest" description="Disordered" evidence="1">
    <location>
        <begin position="69"/>
        <end position="107"/>
    </location>
</feature>